<comment type="caution">
    <text evidence="3">The sequence shown here is derived from an EMBL/GenBank/DDBJ whole genome shotgun (WGS) entry which is preliminary data.</text>
</comment>
<sequence>MKEATQRPADMATARPPTASSTTSPSAVAADSCARRNAHTRAPALPVGFFDDAAADAKARHVDVQQLAATQLASDWEAFQEFAAEVEQRAVEEERVQVQETKEREAVDELENMQYVDRYRVALERVARLRSGKKTAEKRHVDEANGDVGAVDDDDDDLEAPGAGIVQAAVREFQHKQKKKKRKQQQQQTSNKQQREQVASNDLDELDLCNWRSRGL</sequence>
<evidence type="ECO:0000259" key="2">
    <source>
        <dbReference type="Pfam" id="PF23406"/>
    </source>
</evidence>
<organism evidence="3 4">
    <name type="scientific">Hyaloperonospora brassicae</name>
    <name type="common">Brassica downy mildew</name>
    <name type="synonym">Peronospora brassicae</name>
    <dbReference type="NCBI Taxonomy" id="162125"/>
    <lineage>
        <taxon>Eukaryota</taxon>
        <taxon>Sar</taxon>
        <taxon>Stramenopiles</taxon>
        <taxon>Oomycota</taxon>
        <taxon>Peronosporomycetes</taxon>
        <taxon>Peronosporales</taxon>
        <taxon>Peronosporaceae</taxon>
        <taxon>Hyaloperonospora</taxon>
    </lineage>
</organism>
<proteinExistence type="predicted"/>
<dbReference type="EMBL" id="CANTFL010001320">
    <property type="protein sequence ID" value="CAI5736753.1"/>
    <property type="molecule type" value="Genomic_DNA"/>
</dbReference>
<feature type="region of interest" description="Disordered" evidence="1">
    <location>
        <begin position="132"/>
        <end position="162"/>
    </location>
</feature>
<keyword evidence="4" id="KW-1185">Reference proteome</keyword>
<reference evidence="3" key="1">
    <citation type="submission" date="2022-12" db="EMBL/GenBank/DDBJ databases">
        <authorList>
            <person name="Webb A."/>
        </authorList>
    </citation>
    <scope>NUCLEOTIDE SEQUENCE</scope>
    <source>
        <strain evidence="3">Hp1</strain>
    </source>
</reference>
<dbReference type="AlphaFoldDB" id="A0AAV0UK68"/>
<protein>
    <recommendedName>
        <fullName evidence="2">ZNF380 coiled-coil domain-containing protein</fullName>
    </recommendedName>
</protein>
<feature type="compositionally biased region" description="Basic and acidic residues" evidence="1">
    <location>
        <begin position="134"/>
        <end position="143"/>
    </location>
</feature>
<evidence type="ECO:0000256" key="1">
    <source>
        <dbReference type="SAM" id="MobiDB-lite"/>
    </source>
</evidence>
<feature type="region of interest" description="Disordered" evidence="1">
    <location>
        <begin position="1"/>
        <end position="35"/>
    </location>
</feature>
<dbReference type="Pfam" id="PF23406">
    <property type="entry name" value="ZNF380_CC"/>
    <property type="match status" value="1"/>
</dbReference>
<dbReference type="InterPro" id="IPR059039">
    <property type="entry name" value="ZNF380_CC"/>
</dbReference>
<evidence type="ECO:0000313" key="3">
    <source>
        <dbReference type="EMBL" id="CAI5736753.1"/>
    </source>
</evidence>
<feature type="region of interest" description="Disordered" evidence="1">
    <location>
        <begin position="174"/>
        <end position="204"/>
    </location>
</feature>
<feature type="compositionally biased region" description="Acidic residues" evidence="1">
    <location>
        <begin position="150"/>
        <end position="159"/>
    </location>
</feature>
<feature type="compositionally biased region" description="Low complexity" evidence="1">
    <location>
        <begin position="12"/>
        <end position="30"/>
    </location>
</feature>
<feature type="domain" description="ZNF380 coiled-coil" evidence="2">
    <location>
        <begin position="45"/>
        <end position="132"/>
    </location>
</feature>
<evidence type="ECO:0000313" key="4">
    <source>
        <dbReference type="Proteomes" id="UP001162031"/>
    </source>
</evidence>
<accession>A0AAV0UK68</accession>
<name>A0AAV0UK68_HYABA</name>
<gene>
    <name evidence="3" type="ORF">HBR001_LOCUS6927</name>
</gene>
<dbReference type="Proteomes" id="UP001162031">
    <property type="component" value="Unassembled WGS sequence"/>
</dbReference>